<dbReference type="PIRSF" id="PIRSF034445">
    <property type="entry name" value="CpxP_Spy"/>
    <property type="match status" value="1"/>
</dbReference>
<comment type="subcellular location">
    <subcellularLocation>
        <location evidence="1">Periplasm</location>
    </subcellularLocation>
</comment>
<evidence type="ECO:0000313" key="7">
    <source>
        <dbReference type="EMBL" id="CAH1530085.1"/>
    </source>
</evidence>
<organism evidence="7 8">
    <name type="scientific">Vibrio owensii</name>
    <dbReference type="NCBI Taxonomy" id="696485"/>
    <lineage>
        <taxon>Bacteria</taxon>
        <taxon>Pseudomonadati</taxon>
        <taxon>Pseudomonadota</taxon>
        <taxon>Gammaproteobacteria</taxon>
        <taxon>Vibrionales</taxon>
        <taxon>Vibrionaceae</taxon>
        <taxon>Vibrio</taxon>
    </lineage>
</organism>
<dbReference type="NCBIfam" id="NF009391">
    <property type="entry name" value="PRK12750.1"/>
    <property type="match status" value="1"/>
</dbReference>
<dbReference type="Pfam" id="PF07813">
    <property type="entry name" value="LTXXQ"/>
    <property type="match status" value="1"/>
</dbReference>
<protein>
    <submittedName>
        <fullName evidence="7">Periplasmic repressor CpxP</fullName>
    </submittedName>
</protein>
<sequence>MKTAKKLVLAAVVLPLTLGTASAFAFGGKDHKGHRGECGKGMDRGIMRQLDLTDAQKDQLKEMREANKAEMKAKFADGHEARMAERQAHHDKVQALLLADNFDEAAANDLAKEMVEKQTERRVKMMEKKHQMLSVLTPEQKTKFVELQKERQQKCGEKMQKRMEKHHNS</sequence>
<evidence type="ECO:0000256" key="2">
    <source>
        <dbReference type="ARBA" id="ARBA00008441"/>
    </source>
</evidence>
<evidence type="ECO:0000256" key="3">
    <source>
        <dbReference type="ARBA" id="ARBA00022729"/>
    </source>
</evidence>
<accession>A0AAU9Q6M8</accession>
<evidence type="ECO:0000256" key="5">
    <source>
        <dbReference type="SAM" id="MobiDB-lite"/>
    </source>
</evidence>
<keyword evidence="3 6" id="KW-0732">Signal</keyword>
<proteinExistence type="inferred from homology"/>
<dbReference type="InterPro" id="IPR052211">
    <property type="entry name" value="Cpx_auxiliary_protein"/>
</dbReference>
<evidence type="ECO:0000313" key="8">
    <source>
        <dbReference type="Proteomes" id="UP001295420"/>
    </source>
</evidence>
<comment type="similarity">
    <text evidence="2">Belongs to the CpxP/Spy family.</text>
</comment>
<dbReference type="Gene3D" id="1.20.120.1490">
    <property type="match status" value="1"/>
</dbReference>
<dbReference type="PANTHER" id="PTHR38102">
    <property type="entry name" value="PERIPLASMIC CHAPERONE SPY"/>
    <property type="match status" value="1"/>
</dbReference>
<dbReference type="Proteomes" id="UP001295420">
    <property type="component" value="Unassembled WGS sequence"/>
</dbReference>
<gene>
    <name evidence="7" type="primary">cpxP</name>
    <name evidence="7" type="ORF">THF1D04_270035</name>
</gene>
<dbReference type="InterPro" id="IPR012899">
    <property type="entry name" value="LTXXQ"/>
</dbReference>
<feature type="signal peptide" evidence="6">
    <location>
        <begin position="1"/>
        <end position="25"/>
    </location>
</feature>
<dbReference type="EMBL" id="CAKMTQ010000020">
    <property type="protein sequence ID" value="CAH1530085.1"/>
    <property type="molecule type" value="Genomic_DNA"/>
</dbReference>
<feature type="chain" id="PRO_5043482480" evidence="6">
    <location>
        <begin position="26"/>
        <end position="169"/>
    </location>
</feature>
<dbReference type="RefSeq" id="WP_104034965.1">
    <property type="nucleotide sequence ID" value="NZ_CAKMTQ010000020.1"/>
</dbReference>
<feature type="region of interest" description="Disordered" evidence="5">
    <location>
        <begin position="147"/>
        <end position="169"/>
    </location>
</feature>
<evidence type="ECO:0000256" key="1">
    <source>
        <dbReference type="ARBA" id="ARBA00004418"/>
    </source>
</evidence>
<evidence type="ECO:0000256" key="6">
    <source>
        <dbReference type="SAM" id="SignalP"/>
    </source>
</evidence>
<evidence type="ECO:0000256" key="4">
    <source>
        <dbReference type="ARBA" id="ARBA00022764"/>
    </source>
</evidence>
<reference evidence="7" key="1">
    <citation type="submission" date="2022-01" db="EMBL/GenBank/DDBJ databases">
        <authorList>
            <person name="Lagorce A."/>
        </authorList>
    </citation>
    <scope>NUCLEOTIDE SEQUENCE</scope>
    <source>
        <strain evidence="7">Th15_F1_D04</strain>
    </source>
</reference>
<comment type="caution">
    <text evidence="7">The sequence shown here is derived from an EMBL/GenBank/DDBJ whole genome shotgun (WGS) entry which is preliminary data.</text>
</comment>
<keyword evidence="4" id="KW-0574">Periplasm</keyword>
<dbReference type="GO" id="GO:0051082">
    <property type="term" value="F:unfolded protein binding"/>
    <property type="evidence" value="ECO:0007669"/>
    <property type="project" value="TreeGrafter"/>
</dbReference>
<dbReference type="GO" id="GO:0030288">
    <property type="term" value="C:outer membrane-bounded periplasmic space"/>
    <property type="evidence" value="ECO:0007669"/>
    <property type="project" value="TreeGrafter"/>
</dbReference>
<dbReference type="AlphaFoldDB" id="A0AAU9Q6M8"/>
<dbReference type="PANTHER" id="PTHR38102:SF1">
    <property type="entry name" value="PERIPLASMIC CHAPERONE SPY"/>
    <property type="match status" value="1"/>
</dbReference>
<dbReference type="CDD" id="cd09916">
    <property type="entry name" value="CpxP_like"/>
    <property type="match status" value="1"/>
</dbReference>
<name>A0AAU9Q6M8_9VIBR</name>